<dbReference type="EMBL" id="CAKOFQ010006875">
    <property type="protein sequence ID" value="CAH1978869.1"/>
    <property type="molecule type" value="Genomic_DNA"/>
</dbReference>
<organism evidence="11 12">
    <name type="scientific">Acanthoscelides obtectus</name>
    <name type="common">Bean weevil</name>
    <name type="synonym">Bruchus obtectus</name>
    <dbReference type="NCBI Taxonomy" id="200917"/>
    <lineage>
        <taxon>Eukaryota</taxon>
        <taxon>Metazoa</taxon>
        <taxon>Ecdysozoa</taxon>
        <taxon>Arthropoda</taxon>
        <taxon>Hexapoda</taxon>
        <taxon>Insecta</taxon>
        <taxon>Pterygota</taxon>
        <taxon>Neoptera</taxon>
        <taxon>Endopterygota</taxon>
        <taxon>Coleoptera</taxon>
        <taxon>Polyphaga</taxon>
        <taxon>Cucujiformia</taxon>
        <taxon>Chrysomeloidea</taxon>
        <taxon>Chrysomelidae</taxon>
        <taxon>Bruchinae</taxon>
        <taxon>Bruchini</taxon>
        <taxon>Acanthoscelides</taxon>
    </lineage>
</organism>
<evidence type="ECO:0000256" key="9">
    <source>
        <dbReference type="PROSITE-ProRule" id="PRU00042"/>
    </source>
</evidence>
<feature type="domain" description="C2H2-type" evidence="10">
    <location>
        <begin position="181"/>
        <end position="209"/>
    </location>
</feature>
<evidence type="ECO:0000256" key="3">
    <source>
        <dbReference type="ARBA" id="ARBA00022723"/>
    </source>
</evidence>
<feature type="domain" description="C2H2-type" evidence="10">
    <location>
        <begin position="119"/>
        <end position="146"/>
    </location>
</feature>
<dbReference type="FunFam" id="3.30.160.60:FF:000104">
    <property type="entry name" value="Transcriptional repressor protein YY1"/>
    <property type="match status" value="1"/>
</dbReference>
<keyword evidence="3" id="KW-0479">Metal-binding</keyword>
<dbReference type="FunFam" id="3.30.160.60:FF:001530">
    <property type="entry name" value="Zinc finger protein 268"/>
    <property type="match status" value="1"/>
</dbReference>
<keyword evidence="6" id="KW-0862">Zinc</keyword>
<evidence type="ECO:0000256" key="2">
    <source>
        <dbReference type="ARBA" id="ARBA00006991"/>
    </source>
</evidence>
<evidence type="ECO:0000256" key="6">
    <source>
        <dbReference type="ARBA" id="ARBA00022833"/>
    </source>
</evidence>
<dbReference type="PANTHER" id="PTHR24379">
    <property type="entry name" value="KRAB AND ZINC FINGER DOMAIN-CONTAINING"/>
    <property type="match status" value="1"/>
</dbReference>
<evidence type="ECO:0000259" key="10">
    <source>
        <dbReference type="PROSITE" id="PS50157"/>
    </source>
</evidence>
<keyword evidence="8" id="KW-0539">Nucleus</keyword>
<reference evidence="11" key="1">
    <citation type="submission" date="2022-03" db="EMBL/GenBank/DDBJ databases">
        <authorList>
            <person name="Sayadi A."/>
        </authorList>
    </citation>
    <scope>NUCLEOTIDE SEQUENCE</scope>
</reference>
<dbReference type="GO" id="GO:0003677">
    <property type="term" value="F:DNA binding"/>
    <property type="evidence" value="ECO:0007669"/>
    <property type="project" value="UniProtKB-KW"/>
</dbReference>
<evidence type="ECO:0000256" key="4">
    <source>
        <dbReference type="ARBA" id="ARBA00022737"/>
    </source>
</evidence>
<dbReference type="PROSITE" id="PS50157">
    <property type="entry name" value="ZINC_FINGER_C2H2_2"/>
    <property type="match status" value="8"/>
</dbReference>
<dbReference type="GO" id="GO:0005634">
    <property type="term" value="C:nucleus"/>
    <property type="evidence" value="ECO:0007669"/>
    <property type="project" value="UniProtKB-SubCell"/>
</dbReference>
<protein>
    <recommendedName>
        <fullName evidence="10">C2H2-type domain-containing protein</fullName>
    </recommendedName>
</protein>
<dbReference type="PANTHER" id="PTHR24379:SF121">
    <property type="entry name" value="C2H2-TYPE DOMAIN-CONTAINING PROTEIN"/>
    <property type="match status" value="1"/>
</dbReference>
<comment type="caution">
    <text evidence="11">The sequence shown here is derived from an EMBL/GenBank/DDBJ whole genome shotgun (WGS) entry which is preliminary data.</text>
</comment>
<feature type="domain" description="C2H2-type" evidence="10">
    <location>
        <begin position="62"/>
        <end position="89"/>
    </location>
</feature>
<evidence type="ECO:0000313" key="12">
    <source>
        <dbReference type="Proteomes" id="UP001152888"/>
    </source>
</evidence>
<dbReference type="GO" id="GO:0008270">
    <property type="term" value="F:zinc ion binding"/>
    <property type="evidence" value="ECO:0007669"/>
    <property type="project" value="UniProtKB-KW"/>
</dbReference>
<feature type="domain" description="C2H2-type" evidence="10">
    <location>
        <begin position="270"/>
        <end position="297"/>
    </location>
</feature>
<dbReference type="SUPFAM" id="SSF57667">
    <property type="entry name" value="beta-beta-alpha zinc fingers"/>
    <property type="match status" value="4"/>
</dbReference>
<sequence>MSFTTRKMMLSHKKTEHPKTDEEVHTFKYDELQDLYICNTCSAEFQEKEDAEKHLPTHDENFQCEVCHKKFKRAYDYGTHAHTHRADKMFPCPMCPYKTMRRTSFMVHINYVHLKKFSYFCDTCGKGFNDALLAKEHRNEHLGIKPFVCVVCEKTFTFSRYLYTHQVRSHRVGIEGQLLPNQCFYCSKVFSKMETLEKHYNQRHLSTGPQEKKHLCDTCGKGFSQKNKLKIHYRVHTGVKPYSCSYCEKSFTKKDYLVMHERVHSGEKPYQCKFCGKCFSQGAPLRIHLRTHTGERPYVCLFCSTGFTSKGALNMHCKNCEGGM</sequence>
<keyword evidence="7" id="KW-0238">DNA-binding</keyword>
<feature type="domain" description="C2H2-type" evidence="10">
    <location>
        <begin position="36"/>
        <end position="63"/>
    </location>
</feature>
<feature type="domain" description="C2H2-type" evidence="10">
    <location>
        <begin position="147"/>
        <end position="170"/>
    </location>
</feature>
<dbReference type="InterPro" id="IPR013087">
    <property type="entry name" value="Znf_C2H2_type"/>
</dbReference>
<dbReference type="Pfam" id="PF00096">
    <property type="entry name" value="zf-C2H2"/>
    <property type="match status" value="4"/>
</dbReference>
<evidence type="ECO:0000313" key="11">
    <source>
        <dbReference type="EMBL" id="CAH1978869.1"/>
    </source>
</evidence>
<evidence type="ECO:0000256" key="1">
    <source>
        <dbReference type="ARBA" id="ARBA00004123"/>
    </source>
</evidence>
<dbReference type="SMART" id="SM00355">
    <property type="entry name" value="ZnF_C2H2"/>
    <property type="match status" value="10"/>
</dbReference>
<feature type="domain" description="C2H2-type" evidence="10">
    <location>
        <begin position="242"/>
        <end position="269"/>
    </location>
</feature>
<dbReference type="PROSITE" id="PS00028">
    <property type="entry name" value="ZINC_FINGER_C2H2_1"/>
    <property type="match status" value="7"/>
</dbReference>
<evidence type="ECO:0000256" key="8">
    <source>
        <dbReference type="ARBA" id="ARBA00023242"/>
    </source>
</evidence>
<dbReference type="Gene3D" id="3.30.160.60">
    <property type="entry name" value="Classic Zinc Finger"/>
    <property type="match status" value="7"/>
</dbReference>
<dbReference type="InterPro" id="IPR036236">
    <property type="entry name" value="Znf_C2H2_sf"/>
</dbReference>
<gene>
    <name evidence="11" type="ORF">ACAOBT_LOCUS13275</name>
</gene>
<comment type="similarity">
    <text evidence="2">Belongs to the krueppel C2H2-type zinc-finger protein family.</text>
</comment>
<dbReference type="AlphaFoldDB" id="A0A9P0PDU0"/>
<feature type="domain" description="C2H2-type" evidence="10">
    <location>
        <begin position="214"/>
        <end position="241"/>
    </location>
</feature>
<evidence type="ECO:0000256" key="7">
    <source>
        <dbReference type="ARBA" id="ARBA00023125"/>
    </source>
</evidence>
<dbReference type="OrthoDB" id="3437960at2759"/>
<evidence type="ECO:0000256" key="5">
    <source>
        <dbReference type="ARBA" id="ARBA00022771"/>
    </source>
</evidence>
<keyword evidence="4" id="KW-0677">Repeat</keyword>
<name>A0A9P0PDU0_ACAOB</name>
<dbReference type="Proteomes" id="UP001152888">
    <property type="component" value="Unassembled WGS sequence"/>
</dbReference>
<dbReference type="FunFam" id="3.30.160.60:FF:000765">
    <property type="entry name" value="Zinc finger 45-like"/>
    <property type="match status" value="1"/>
</dbReference>
<accession>A0A9P0PDU0</accession>
<comment type="subcellular location">
    <subcellularLocation>
        <location evidence="1">Nucleus</location>
    </subcellularLocation>
</comment>
<proteinExistence type="inferred from homology"/>
<keyword evidence="5 9" id="KW-0863">Zinc-finger</keyword>
<keyword evidence="12" id="KW-1185">Reference proteome</keyword>